<dbReference type="InterPro" id="IPR000315">
    <property type="entry name" value="Znf_B-box"/>
</dbReference>
<dbReference type="InterPro" id="IPR050143">
    <property type="entry name" value="TRIM/RBCC"/>
</dbReference>
<dbReference type="EMBL" id="VZSJ01029587">
    <property type="protein sequence ID" value="NWY34703.1"/>
    <property type="molecule type" value="Genomic_DNA"/>
</dbReference>
<sequence>DPVETLQEEAICAICLDYFADPVSIGCGHNFCRGCISRLWARGPAAFTCPQCRKSFSQRSFRPNLQLANMVHIIRQLHPGPGTAPGPAPGPAGTEPAPGGPPELCPKHREPLKLFCEQDLAPICVVCREARGHKQHSVLPLDEA</sequence>
<dbReference type="Gene3D" id="3.30.160.60">
    <property type="entry name" value="Classic Zinc Finger"/>
    <property type="match status" value="1"/>
</dbReference>
<dbReference type="PANTHER" id="PTHR24103">
    <property type="entry name" value="E3 UBIQUITIN-PROTEIN LIGASE TRIM"/>
    <property type="match status" value="1"/>
</dbReference>
<proteinExistence type="predicted"/>
<dbReference type="PROSITE" id="PS50119">
    <property type="entry name" value="ZF_BBOX"/>
    <property type="match status" value="1"/>
</dbReference>
<evidence type="ECO:0000313" key="9">
    <source>
        <dbReference type="Proteomes" id="UP000578259"/>
    </source>
</evidence>
<dbReference type="GO" id="GO:0008270">
    <property type="term" value="F:zinc ion binding"/>
    <property type="evidence" value="ECO:0007669"/>
    <property type="project" value="UniProtKB-KW"/>
</dbReference>
<protein>
    <submittedName>
        <fullName evidence="8">TRI27 protein</fullName>
    </submittedName>
</protein>
<organism evidence="8 9">
    <name type="scientific">Pheucticus melanocephalus</name>
    <name type="common">Black-headed grosbeak</name>
    <name type="synonym">Guiraca melanocephala</name>
    <dbReference type="NCBI Taxonomy" id="371919"/>
    <lineage>
        <taxon>Eukaryota</taxon>
        <taxon>Metazoa</taxon>
        <taxon>Chordata</taxon>
        <taxon>Craniata</taxon>
        <taxon>Vertebrata</taxon>
        <taxon>Euteleostomi</taxon>
        <taxon>Archelosauria</taxon>
        <taxon>Archosauria</taxon>
        <taxon>Dinosauria</taxon>
        <taxon>Saurischia</taxon>
        <taxon>Theropoda</taxon>
        <taxon>Coelurosauria</taxon>
        <taxon>Aves</taxon>
        <taxon>Neognathae</taxon>
        <taxon>Neoaves</taxon>
        <taxon>Telluraves</taxon>
        <taxon>Australaves</taxon>
        <taxon>Passeriformes</taxon>
        <taxon>Cardinalidae</taxon>
        <taxon>Pheucticus</taxon>
    </lineage>
</organism>
<keyword evidence="1" id="KW-0479">Metal-binding</keyword>
<comment type="caution">
    <text evidence="8">The sequence shown here is derived from an EMBL/GenBank/DDBJ whole genome shotgun (WGS) entry which is preliminary data.</text>
</comment>
<dbReference type="SMART" id="SM00184">
    <property type="entry name" value="RING"/>
    <property type="match status" value="1"/>
</dbReference>
<reference evidence="8 9" key="1">
    <citation type="submission" date="2019-09" db="EMBL/GenBank/DDBJ databases">
        <title>Bird 10,000 Genomes (B10K) Project - Family phase.</title>
        <authorList>
            <person name="Zhang G."/>
        </authorList>
    </citation>
    <scope>NUCLEOTIDE SEQUENCE [LARGE SCALE GENOMIC DNA]</scope>
    <source>
        <strain evidence="8">OUT-0018</strain>
        <tissue evidence="8">Muscle</tissue>
    </source>
</reference>
<accession>A0A7K7DQV1</accession>
<dbReference type="SUPFAM" id="SSF57845">
    <property type="entry name" value="B-box zinc-binding domain"/>
    <property type="match status" value="1"/>
</dbReference>
<evidence type="ECO:0000256" key="3">
    <source>
        <dbReference type="ARBA" id="ARBA00022833"/>
    </source>
</evidence>
<dbReference type="PROSITE" id="PS50089">
    <property type="entry name" value="ZF_RING_2"/>
    <property type="match status" value="1"/>
</dbReference>
<evidence type="ECO:0000256" key="2">
    <source>
        <dbReference type="ARBA" id="ARBA00022771"/>
    </source>
</evidence>
<feature type="non-terminal residue" evidence="8">
    <location>
        <position position="144"/>
    </location>
</feature>
<dbReference type="Gene3D" id="3.30.40.10">
    <property type="entry name" value="Zinc/RING finger domain, C3HC4 (zinc finger)"/>
    <property type="match status" value="1"/>
</dbReference>
<evidence type="ECO:0000256" key="1">
    <source>
        <dbReference type="ARBA" id="ARBA00022723"/>
    </source>
</evidence>
<feature type="region of interest" description="Disordered" evidence="5">
    <location>
        <begin position="78"/>
        <end position="103"/>
    </location>
</feature>
<dbReference type="InterPro" id="IPR001841">
    <property type="entry name" value="Znf_RING"/>
</dbReference>
<feature type="domain" description="RING-type" evidence="6">
    <location>
        <begin position="12"/>
        <end position="53"/>
    </location>
</feature>
<evidence type="ECO:0000256" key="5">
    <source>
        <dbReference type="SAM" id="MobiDB-lite"/>
    </source>
</evidence>
<dbReference type="CDD" id="cd16602">
    <property type="entry name" value="RING-HC_TRIM41-like_C-IV"/>
    <property type="match status" value="1"/>
</dbReference>
<feature type="non-terminal residue" evidence="8">
    <location>
        <position position="1"/>
    </location>
</feature>
<dbReference type="PROSITE" id="PS00518">
    <property type="entry name" value="ZF_RING_1"/>
    <property type="match status" value="1"/>
</dbReference>
<dbReference type="Pfam" id="PF00643">
    <property type="entry name" value="zf-B_box"/>
    <property type="match status" value="1"/>
</dbReference>
<gene>
    <name evidence="8" type="primary">Trim27</name>
    <name evidence="8" type="ORF">PHEMEL_R05548</name>
</gene>
<keyword evidence="2 4" id="KW-0863">Zinc-finger</keyword>
<keyword evidence="3" id="KW-0862">Zinc</keyword>
<name>A0A7K7DQV1_PHEME</name>
<dbReference type="Proteomes" id="UP000578259">
    <property type="component" value="Unassembled WGS sequence"/>
</dbReference>
<feature type="domain" description="B box-type" evidence="7">
    <location>
        <begin position="100"/>
        <end position="141"/>
    </location>
</feature>
<dbReference type="AlphaFoldDB" id="A0A7K7DQV1"/>
<evidence type="ECO:0000256" key="4">
    <source>
        <dbReference type="PROSITE-ProRule" id="PRU00024"/>
    </source>
</evidence>
<dbReference type="Pfam" id="PF15227">
    <property type="entry name" value="zf-C3HC4_4"/>
    <property type="match status" value="1"/>
</dbReference>
<evidence type="ECO:0000259" key="6">
    <source>
        <dbReference type="PROSITE" id="PS50089"/>
    </source>
</evidence>
<evidence type="ECO:0000259" key="7">
    <source>
        <dbReference type="PROSITE" id="PS50119"/>
    </source>
</evidence>
<keyword evidence="9" id="KW-1185">Reference proteome</keyword>
<dbReference type="SMART" id="SM00336">
    <property type="entry name" value="BBOX"/>
    <property type="match status" value="1"/>
</dbReference>
<dbReference type="InterPro" id="IPR013083">
    <property type="entry name" value="Znf_RING/FYVE/PHD"/>
</dbReference>
<dbReference type="SUPFAM" id="SSF57850">
    <property type="entry name" value="RING/U-box"/>
    <property type="match status" value="1"/>
</dbReference>
<dbReference type="InterPro" id="IPR017907">
    <property type="entry name" value="Znf_RING_CS"/>
</dbReference>
<evidence type="ECO:0000313" key="8">
    <source>
        <dbReference type="EMBL" id="NWY34703.1"/>
    </source>
</evidence>